<dbReference type="InterPro" id="IPR048147">
    <property type="entry name" value="CBO0543-like"/>
</dbReference>
<accession>A0ABV5WFA5</accession>
<organism evidence="2 3">
    <name type="scientific">Ectobacillus funiculus</name>
    <dbReference type="NCBI Taxonomy" id="137993"/>
    <lineage>
        <taxon>Bacteria</taxon>
        <taxon>Bacillati</taxon>
        <taxon>Bacillota</taxon>
        <taxon>Bacilli</taxon>
        <taxon>Bacillales</taxon>
        <taxon>Bacillaceae</taxon>
        <taxon>Ectobacillus</taxon>
    </lineage>
</organism>
<proteinExistence type="predicted"/>
<feature type="transmembrane region" description="Helical" evidence="1">
    <location>
        <begin position="62"/>
        <end position="89"/>
    </location>
</feature>
<dbReference type="Proteomes" id="UP001589609">
    <property type="component" value="Unassembled WGS sequence"/>
</dbReference>
<feature type="transmembrane region" description="Helical" evidence="1">
    <location>
        <begin position="129"/>
        <end position="151"/>
    </location>
</feature>
<keyword evidence="3" id="KW-1185">Reference proteome</keyword>
<sequence>MNTGEEHKIVERAYKTIAQTSHEYFHYWEKHVFLHWSWWLSLVLTVLPWAIWWKWRDKERTALFMFTAFFIIIACSWLEFIGVSLGLWYYSGKVIPAIPSYLPWDLCLIPVTMTLLMQIRPYISPFKKAIFYGALTAFIGEPLFTWIGLYIPVHWKHIYSFPIYVLIY</sequence>
<dbReference type="NCBIfam" id="NF041644">
    <property type="entry name" value="CBO0543_fam"/>
    <property type="match status" value="1"/>
</dbReference>
<evidence type="ECO:0000313" key="3">
    <source>
        <dbReference type="Proteomes" id="UP001589609"/>
    </source>
</evidence>
<feature type="transmembrane region" description="Helical" evidence="1">
    <location>
        <begin position="101"/>
        <end position="117"/>
    </location>
</feature>
<keyword evidence="1" id="KW-1133">Transmembrane helix</keyword>
<evidence type="ECO:0000256" key="1">
    <source>
        <dbReference type="SAM" id="Phobius"/>
    </source>
</evidence>
<comment type="caution">
    <text evidence="2">The sequence shown here is derived from an EMBL/GenBank/DDBJ whole genome shotgun (WGS) entry which is preliminary data.</text>
</comment>
<protein>
    <submittedName>
        <fullName evidence="2">CBO0543 family protein</fullName>
    </submittedName>
</protein>
<evidence type="ECO:0000313" key="2">
    <source>
        <dbReference type="EMBL" id="MFB9759286.1"/>
    </source>
</evidence>
<keyword evidence="1" id="KW-0812">Transmembrane</keyword>
<dbReference type="EMBL" id="JBHMAF010000068">
    <property type="protein sequence ID" value="MFB9759286.1"/>
    <property type="molecule type" value="Genomic_DNA"/>
</dbReference>
<reference evidence="2 3" key="1">
    <citation type="submission" date="2024-09" db="EMBL/GenBank/DDBJ databases">
        <authorList>
            <person name="Sun Q."/>
            <person name="Mori K."/>
        </authorList>
    </citation>
    <scope>NUCLEOTIDE SEQUENCE [LARGE SCALE GENOMIC DNA]</scope>
    <source>
        <strain evidence="2 3">JCM 11201</strain>
    </source>
</reference>
<gene>
    <name evidence="2" type="ORF">ACFFMS_12635</name>
</gene>
<dbReference type="RefSeq" id="WP_379949585.1">
    <property type="nucleotide sequence ID" value="NZ_JBHMAF010000068.1"/>
</dbReference>
<name>A0ABV5WFA5_9BACI</name>
<feature type="transmembrane region" description="Helical" evidence="1">
    <location>
        <begin position="36"/>
        <end position="55"/>
    </location>
</feature>
<keyword evidence="1" id="KW-0472">Membrane</keyword>